<dbReference type="Pfam" id="PF07867">
    <property type="entry name" value="DUF1654"/>
    <property type="match status" value="1"/>
</dbReference>
<dbReference type="InterPro" id="IPR012449">
    <property type="entry name" value="Phage_F116_Orf28"/>
</dbReference>
<dbReference type="RefSeq" id="WP_150796622.1">
    <property type="nucleotide sequence ID" value="NZ_CABVHU010000001.1"/>
</dbReference>
<dbReference type="Proteomes" id="UP000409037">
    <property type="component" value="Unassembled WGS sequence"/>
</dbReference>
<organism evidence="1 2">
    <name type="scientific">Pseudomonas fluorescens</name>
    <dbReference type="NCBI Taxonomy" id="294"/>
    <lineage>
        <taxon>Bacteria</taxon>
        <taxon>Pseudomonadati</taxon>
        <taxon>Pseudomonadota</taxon>
        <taxon>Gammaproteobacteria</taxon>
        <taxon>Pseudomonadales</taxon>
        <taxon>Pseudomonadaceae</taxon>
        <taxon>Pseudomonas</taxon>
    </lineage>
</organism>
<dbReference type="AlphaFoldDB" id="A0A5E7ABD4"/>
<accession>A0A5E7ABD4</accession>
<gene>
    <name evidence="1" type="ORF">PS833_00722</name>
</gene>
<proteinExistence type="predicted"/>
<evidence type="ECO:0000313" key="2">
    <source>
        <dbReference type="Proteomes" id="UP000409037"/>
    </source>
</evidence>
<dbReference type="EMBL" id="CABVHU010000001">
    <property type="protein sequence ID" value="VVN75759.1"/>
    <property type="molecule type" value="Genomic_DNA"/>
</dbReference>
<sequence>MAKAKKAPTLPKPPSPYELVGLRVLKIINSPSAQKAKSAILTRLPEEAPEYWEGVLEEFGEADNVTLDFLDDGSVEISWVTPDED</sequence>
<evidence type="ECO:0000313" key="1">
    <source>
        <dbReference type="EMBL" id="VVN75759.1"/>
    </source>
</evidence>
<protein>
    <recommendedName>
        <fullName evidence="3">DUF1654 domain-containing protein</fullName>
    </recommendedName>
</protein>
<dbReference type="OrthoDB" id="6183446at2"/>
<name>A0A5E7ABD4_PSEFL</name>
<reference evidence="1 2" key="1">
    <citation type="submission" date="2019-09" db="EMBL/GenBank/DDBJ databases">
        <authorList>
            <person name="Chandra G."/>
            <person name="Truman W A."/>
        </authorList>
    </citation>
    <scope>NUCLEOTIDE SEQUENCE [LARGE SCALE GENOMIC DNA]</scope>
    <source>
        <strain evidence="1">PS833</strain>
    </source>
</reference>
<evidence type="ECO:0008006" key="3">
    <source>
        <dbReference type="Google" id="ProtNLM"/>
    </source>
</evidence>